<name>A0A1G4B1N7_9PEZI</name>
<dbReference type="GeneID" id="34562585"/>
<reference evidence="1 2" key="1">
    <citation type="submission" date="2016-09" db="EMBL/GenBank/DDBJ databases">
        <authorList>
            <person name="Capua I."/>
            <person name="De Benedictis P."/>
            <person name="Joannis T."/>
            <person name="Lombin L.H."/>
            <person name="Cattoli G."/>
        </authorList>
    </citation>
    <scope>NUCLEOTIDE SEQUENCE [LARGE SCALE GENOMIC DNA]</scope>
    <source>
        <strain evidence="1 2">IMI 309357</strain>
    </source>
</reference>
<dbReference type="Proteomes" id="UP000176998">
    <property type="component" value="Unassembled WGS sequence"/>
</dbReference>
<dbReference type="OrthoDB" id="4121058at2759"/>
<dbReference type="EMBL" id="MJBS01000085">
    <property type="protein sequence ID" value="OHE95301.1"/>
    <property type="molecule type" value="Genomic_DNA"/>
</dbReference>
<sequence length="411" mass="44376">MNNLTPASSIPVVRDNFHFSGTVLAIIADNGAVHSRRTLAELGRHYHDIVSHGAAAVESFSEADYQAQLIHYGLPPAKGGQKAKWTLMEAVVGLEPLVVPEKLLGLEREMKEGWRALKSRRRETGAHDGQSVLGVAAGELRRLARGLRGVSAMSLRGNQGVSGHPGLAAARRVAPVSSFIGNGFNFNTTQTRGGQSTSSHSISQRSTLSSRFAVLDNPLGSITNIFRSLGSPFRTPPPDPETTKPPLVNEAPAPAYVCASLPGLGSVEGRYAIPSLTSSTGSADPTLGRFPKTMVCTVDKEALWVLFDLGFAYGSMAVTQWPRISAWVPVQATWCGKNRVLERRCHLVREGGLLFIGNGCVDVMIECDGQRWEFMAVRIGGPADVPENLDWLARGKNQWQILPQAFMSDVD</sequence>
<dbReference type="RefSeq" id="XP_022472463.1">
    <property type="nucleotide sequence ID" value="XM_022621075.1"/>
</dbReference>
<organism evidence="1 2">
    <name type="scientific">Colletotrichum orchidophilum</name>
    <dbReference type="NCBI Taxonomy" id="1209926"/>
    <lineage>
        <taxon>Eukaryota</taxon>
        <taxon>Fungi</taxon>
        <taxon>Dikarya</taxon>
        <taxon>Ascomycota</taxon>
        <taxon>Pezizomycotina</taxon>
        <taxon>Sordariomycetes</taxon>
        <taxon>Hypocreomycetidae</taxon>
        <taxon>Glomerellales</taxon>
        <taxon>Glomerellaceae</taxon>
        <taxon>Colletotrichum</taxon>
    </lineage>
</organism>
<gene>
    <name evidence="1" type="ORF">CORC01_09446</name>
</gene>
<dbReference type="AlphaFoldDB" id="A0A1G4B1N7"/>
<evidence type="ECO:0000313" key="1">
    <source>
        <dbReference type="EMBL" id="OHE95301.1"/>
    </source>
</evidence>
<protein>
    <submittedName>
        <fullName evidence="1">Uncharacterized protein</fullName>
    </submittedName>
</protein>
<proteinExistence type="predicted"/>
<comment type="caution">
    <text evidence="1">The sequence shown here is derived from an EMBL/GenBank/DDBJ whole genome shotgun (WGS) entry which is preliminary data.</text>
</comment>
<accession>A0A1G4B1N7</accession>
<evidence type="ECO:0000313" key="2">
    <source>
        <dbReference type="Proteomes" id="UP000176998"/>
    </source>
</evidence>
<keyword evidence="2" id="KW-1185">Reference proteome</keyword>